<dbReference type="Proteomes" id="UP000037043">
    <property type="component" value="Unassembled WGS sequence"/>
</dbReference>
<name>A0A0L6ZCV1_9CLOT</name>
<gene>
    <name evidence="1" type="ORF">CLHOM_09470</name>
</gene>
<evidence type="ECO:0000313" key="2">
    <source>
        <dbReference type="Proteomes" id="UP000037043"/>
    </source>
</evidence>
<dbReference type="EMBL" id="LHUR01000012">
    <property type="protein sequence ID" value="KOA20804.1"/>
    <property type="molecule type" value="Genomic_DNA"/>
</dbReference>
<dbReference type="STRING" id="36844.SAMN04488501_10350"/>
<dbReference type="PATRIC" id="fig|1121318.3.peg.951"/>
<sequence length="219" mass="25912">MDKLEYEFCSNVPVYKCSFCGKCSSFIESTSYTSIKTRGCCWYFPKYSLIDMKNIIDSGNKNFIYSLLNMDNAEIYQYCINVNGEFNKKEYEEYLKETFQEDSEVSDFDQKLFFRLCPFATTKGCSIAFDLRPHPCNLYLCREVINSCGKDYKEFSKERKDYYSYCNYYSDTLKYILMDNTVDLTKDPFKAIDILEKTEIPTFEFKNLKPIIFNADLSY</sequence>
<dbReference type="RefSeq" id="WP_052220527.1">
    <property type="nucleotide sequence ID" value="NZ_LHUR01000012.1"/>
</dbReference>
<organism evidence="1 2">
    <name type="scientific">Clostridium homopropionicum DSM 5847</name>
    <dbReference type="NCBI Taxonomy" id="1121318"/>
    <lineage>
        <taxon>Bacteria</taxon>
        <taxon>Bacillati</taxon>
        <taxon>Bacillota</taxon>
        <taxon>Clostridia</taxon>
        <taxon>Eubacteriales</taxon>
        <taxon>Clostridiaceae</taxon>
        <taxon>Clostridium</taxon>
    </lineage>
</organism>
<evidence type="ECO:0000313" key="1">
    <source>
        <dbReference type="EMBL" id="KOA20804.1"/>
    </source>
</evidence>
<comment type="caution">
    <text evidence="1">The sequence shown here is derived from an EMBL/GenBank/DDBJ whole genome shotgun (WGS) entry which is preliminary data.</text>
</comment>
<accession>A0A0L6ZCV1</accession>
<reference evidence="2" key="1">
    <citation type="submission" date="2015-08" db="EMBL/GenBank/DDBJ databases">
        <title>Genome sequence of the strict anaerobe Clostridium homopropionicum LuHBu1 (DSM 5847T).</title>
        <authorList>
            <person name="Poehlein A."/>
            <person name="Beck M."/>
            <person name="Schiel-Bengelsdorf B."/>
            <person name="Bengelsdorf F.R."/>
            <person name="Daniel R."/>
            <person name="Duerre P."/>
        </authorList>
    </citation>
    <scope>NUCLEOTIDE SEQUENCE [LARGE SCALE GENOMIC DNA]</scope>
    <source>
        <strain evidence="2">DSM 5847</strain>
    </source>
</reference>
<keyword evidence="2" id="KW-1185">Reference proteome</keyword>
<dbReference type="AlphaFoldDB" id="A0A0L6ZCV1"/>
<proteinExistence type="predicted"/>
<protein>
    <submittedName>
        <fullName evidence="1">Uncharacterized protein</fullName>
    </submittedName>
</protein>